<gene>
    <name evidence="2" type="primary">jockeypol_141</name>
    <name evidence="2" type="ORF">CEXT_583851</name>
</gene>
<reference evidence="2 3" key="1">
    <citation type="submission" date="2021-06" db="EMBL/GenBank/DDBJ databases">
        <title>Caerostris extrusa draft genome.</title>
        <authorList>
            <person name="Kono N."/>
            <person name="Arakawa K."/>
        </authorList>
    </citation>
    <scope>NUCLEOTIDE SEQUENCE [LARGE SCALE GENOMIC DNA]</scope>
</reference>
<keyword evidence="3" id="KW-1185">Reference proteome</keyword>
<keyword evidence="2" id="KW-0808">Transferase</keyword>
<dbReference type="SUPFAM" id="SSF56219">
    <property type="entry name" value="DNase I-like"/>
    <property type="match status" value="1"/>
</dbReference>
<organism evidence="2 3">
    <name type="scientific">Caerostris extrusa</name>
    <name type="common">Bark spider</name>
    <name type="synonym">Caerostris bankana</name>
    <dbReference type="NCBI Taxonomy" id="172846"/>
    <lineage>
        <taxon>Eukaryota</taxon>
        <taxon>Metazoa</taxon>
        <taxon>Ecdysozoa</taxon>
        <taxon>Arthropoda</taxon>
        <taxon>Chelicerata</taxon>
        <taxon>Arachnida</taxon>
        <taxon>Araneae</taxon>
        <taxon>Araneomorphae</taxon>
        <taxon>Entelegynae</taxon>
        <taxon>Araneoidea</taxon>
        <taxon>Araneidae</taxon>
        <taxon>Caerostris</taxon>
    </lineage>
</organism>
<keyword evidence="2" id="KW-0548">Nucleotidyltransferase</keyword>
<evidence type="ECO:0000259" key="1">
    <source>
        <dbReference type="Pfam" id="PF14529"/>
    </source>
</evidence>
<comment type="caution">
    <text evidence="2">The sequence shown here is derived from an EMBL/GenBank/DDBJ whole genome shotgun (WGS) entry which is preliminary data.</text>
</comment>
<feature type="domain" description="Endonuclease/exonuclease/phosphatase" evidence="1">
    <location>
        <begin position="6"/>
        <end position="69"/>
    </location>
</feature>
<dbReference type="AlphaFoldDB" id="A0AAV4RVB5"/>
<dbReference type="Proteomes" id="UP001054945">
    <property type="component" value="Unassembled WGS sequence"/>
</dbReference>
<dbReference type="Gene3D" id="3.60.10.10">
    <property type="entry name" value="Endonuclease/exonuclease/phosphatase"/>
    <property type="match status" value="1"/>
</dbReference>
<evidence type="ECO:0000313" key="3">
    <source>
        <dbReference type="Proteomes" id="UP001054945"/>
    </source>
</evidence>
<name>A0AAV4RVB5_CAEEX</name>
<sequence length="133" mass="15586">MQLGSNIIMCSDFNTHHQVWKCSTNRPRGNQLLKFANRTDLDIIPPTTLTRFGYNSTSTIDIVLIKHFLLTFYIAFLSELSYHNPVEISFKFNYILPPDNSNINTKWTLLLICSSKNMLNFYQLLILLIPWIW</sequence>
<protein>
    <submittedName>
        <fullName evidence="2">RNA-directed DNA polymerase from mobile element jockey</fullName>
    </submittedName>
</protein>
<dbReference type="InterPro" id="IPR036691">
    <property type="entry name" value="Endo/exonu/phosph_ase_sf"/>
</dbReference>
<accession>A0AAV4RVB5</accession>
<dbReference type="Pfam" id="PF14529">
    <property type="entry name" value="Exo_endo_phos_2"/>
    <property type="match status" value="1"/>
</dbReference>
<dbReference type="GO" id="GO:0003964">
    <property type="term" value="F:RNA-directed DNA polymerase activity"/>
    <property type="evidence" value="ECO:0007669"/>
    <property type="project" value="UniProtKB-KW"/>
</dbReference>
<proteinExistence type="predicted"/>
<evidence type="ECO:0000313" key="2">
    <source>
        <dbReference type="EMBL" id="GIY25680.1"/>
    </source>
</evidence>
<dbReference type="EMBL" id="BPLR01008569">
    <property type="protein sequence ID" value="GIY25680.1"/>
    <property type="molecule type" value="Genomic_DNA"/>
</dbReference>
<dbReference type="InterPro" id="IPR005135">
    <property type="entry name" value="Endo/exonuclease/phosphatase"/>
</dbReference>
<keyword evidence="2" id="KW-0695">RNA-directed DNA polymerase</keyword>